<dbReference type="InterPro" id="IPR036663">
    <property type="entry name" value="Fumarylacetoacetase_C_sf"/>
</dbReference>
<keyword evidence="4" id="KW-0378">Hydrolase</keyword>
<dbReference type="Gene3D" id="3.90.850.10">
    <property type="entry name" value="Fumarylacetoacetase-like, C-terminal domain"/>
    <property type="match status" value="1"/>
</dbReference>
<dbReference type="PANTHER" id="PTHR42796">
    <property type="entry name" value="FUMARYLACETOACETATE HYDROLASE DOMAIN-CONTAINING PROTEIN 2A-RELATED"/>
    <property type="match status" value="1"/>
</dbReference>
<comment type="caution">
    <text evidence="4">The sequence shown here is derived from an EMBL/GenBank/DDBJ whole genome shotgun (WGS) entry which is preliminary data.</text>
</comment>
<dbReference type="PANTHER" id="PTHR42796:SF4">
    <property type="entry name" value="FUMARYLACETOACETATE HYDROLASE DOMAIN-CONTAINING PROTEIN 2A"/>
    <property type="match status" value="1"/>
</dbReference>
<feature type="domain" description="Fumarylacetoacetase-like C-terminal" evidence="3">
    <location>
        <begin position="79"/>
        <end position="283"/>
    </location>
</feature>
<dbReference type="EMBL" id="JAGYPE010000002">
    <property type="protein sequence ID" value="MBS4181413.1"/>
    <property type="molecule type" value="Genomic_DNA"/>
</dbReference>
<sequence>MKFARLGPAGAEIPVAIDHDGVVLDLRAVTSDIGGAFLAAEPGPVARVEHARAAGDLPVIDPAEAASMRRGAPIARPGKVVCIGLNYRDHAAETGADIPTEPIVFMKDPMTVIGPDDEVLVPRGSTKTDWEIELAVVVGSTARYCDSEAEAATHIAGYAIANDVSEREFQLERGGQWDKGKSCETFNPLGPWLVTPDEVDATALPLRLTVNGEVRQDGTTADMVFGPAELVRYLSQFMVLHPGDVISTGTPAGVALGTGAPYLRAGDVVELAAEGLGSQRQTVGAA</sequence>
<dbReference type="FunFam" id="3.90.850.10:FF:000002">
    <property type="entry name" value="2-hydroxyhepta-2,4-diene-1,7-dioate isomerase"/>
    <property type="match status" value="1"/>
</dbReference>
<dbReference type="GO" id="GO:0019752">
    <property type="term" value="P:carboxylic acid metabolic process"/>
    <property type="evidence" value="ECO:0007669"/>
    <property type="project" value="UniProtKB-ARBA"/>
</dbReference>
<dbReference type="InterPro" id="IPR011234">
    <property type="entry name" value="Fumarylacetoacetase-like_C"/>
</dbReference>
<gene>
    <name evidence="4" type="ORF">KHB02_08450</name>
</gene>
<name>A0A942SX79_9BACI</name>
<accession>A0A942SX79</accession>
<dbReference type="AlphaFoldDB" id="A0A942SX79"/>
<evidence type="ECO:0000313" key="4">
    <source>
        <dbReference type="EMBL" id="MBS4181413.1"/>
    </source>
</evidence>
<evidence type="ECO:0000256" key="2">
    <source>
        <dbReference type="ARBA" id="ARBA00022723"/>
    </source>
</evidence>
<reference evidence="4" key="1">
    <citation type="submission" date="2021-05" db="EMBL/GenBank/DDBJ databases">
        <title>Novel Bacillus species.</title>
        <authorList>
            <person name="Liu G."/>
        </authorList>
    </citation>
    <scope>NUCLEOTIDE SEQUENCE</scope>
    <source>
        <strain evidence="4">FJAT-50051</strain>
    </source>
</reference>
<dbReference type="InterPro" id="IPR051121">
    <property type="entry name" value="FAH"/>
</dbReference>
<proteinExistence type="inferred from homology"/>
<evidence type="ECO:0000259" key="3">
    <source>
        <dbReference type="Pfam" id="PF01557"/>
    </source>
</evidence>
<organism evidence="4">
    <name type="scientific">Neobacillus citreus</name>
    <dbReference type="NCBI Taxonomy" id="2833578"/>
    <lineage>
        <taxon>Bacteria</taxon>
        <taxon>Bacillati</taxon>
        <taxon>Bacillota</taxon>
        <taxon>Bacilli</taxon>
        <taxon>Bacillales</taxon>
        <taxon>Bacillaceae</taxon>
        <taxon>Neobacillus</taxon>
    </lineage>
</organism>
<dbReference type="SUPFAM" id="SSF56529">
    <property type="entry name" value="FAH"/>
    <property type="match status" value="1"/>
</dbReference>
<protein>
    <submittedName>
        <fullName evidence="4">Fumarylacetoacetate hydrolase family protein</fullName>
    </submittedName>
</protein>
<dbReference type="GO" id="GO:0016853">
    <property type="term" value="F:isomerase activity"/>
    <property type="evidence" value="ECO:0007669"/>
    <property type="project" value="UniProtKB-ARBA"/>
</dbReference>
<dbReference type="GO" id="GO:0016787">
    <property type="term" value="F:hydrolase activity"/>
    <property type="evidence" value="ECO:0007669"/>
    <property type="project" value="UniProtKB-KW"/>
</dbReference>
<dbReference type="Pfam" id="PF01557">
    <property type="entry name" value="FAA_hydrolase"/>
    <property type="match status" value="1"/>
</dbReference>
<dbReference type="GO" id="GO:0046872">
    <property type="term" value="F:metal ion binding"/>
    <property type="evidence" value="ECO:0007669"/>
    <property type="project" value="UniProtKB-KW"/>
</dbReference>
<keyword evidence="2" id="KW-0479">Metal-binding</keyword>
<evidence type="ECO:0000256" key="1">
    <source>
        <dbReference type="ARBA" id="ARBA00010211"/>
    </source>
</evidence>
<comment type="similarity">
    <text evidence="1">Belongs to the FAH family.</text>
</comment>